<evidence type="ECO:0000256" key="1">
    <source>
        <dbReference type="SAM" id="MobiDB-lite"/>
    </source>
</evidence>
<protein>
    <submittedName>
        <fullName evidence="2">RAM signaling pathway protein-domain-containing protein</fullName>
    </submittedName>
</protein>
<keyword evidence="3" id="KW-1185">Reference proteome</keyword>
<comment type="caution">
    <text evidence="2">The sequence shown here is derived from an EMBL/GenBank/DDBJ whole genome shotgun (WGS) entry which is preliminary data.</text>
</comment>
<dbReference type="EMBL" id="JAIXMP010000017">
    <property type="protein sequence ID" value="KAI9259680.1"/>
    <property type="molecule type" value="Genomic_DNA"/>
</dbReference>
<reference evidence="2" key="1">
    <citation type="journal article" date="2022" name="IScience">
        <title>Evolution of zygomycete secretomes and the origins of terrestrial fungal ecologies.</title>
        <authorList>
            <person name="Chang Y."/>
            <person name="Wang Y."/>
            <person name="Mondo S."/>
            <person name="Ahrendt S."/>
            <person name="Andreopoulos W."/>
            <person name="Barry K."/>
            <person name="Beard J."/>
            <person name="Benny G.L."/>
            <person name="Blankenship S."/>
            <person name="Bonito G."/>
            <person name="Cuomo C."/>
            <person name="Desiro A."/>
            <person name="Gervers K.A."/>
            <person name="Hundley H."/>
            <person name="Kuo A."/>
            <person name="LaButti K."/>
            <person name="Lang B.F."/>
            <person name="Lipzen A."/>
            <person name="O'Donnell K."/>
            <person name="Pangilinan J."/>
            <person name="Reynolds N."/>
            <person name="Sandor L."/>
            <person name="Smith M.E."/>
            <person name="Tsang A."/>
            <person name="Grigoriev I.V."/>
            <person name="Stajich J.E."/>
            <person name="Spatafora J.W."/>
        </authorList>
    </citation>
    <scope>NUCLEOTIDE SEQUENCE</scope>
    <source>
        <strain evidence="2">RSA 2281</strain>
    </source>
</reference>
<feature type="region of interest" description="Disordered" evidence="1">
    <location>
        <begin position="128"/>
        <end position="174"/>
    </location>
</feature>
<gene>
    <name evidence="2" type="ORF">BDA99DRAFT_416634</name>
</gene>
<accession>A0AAD5PEM1</accession>
<dbReference type="Pfam" id="PF10428">
    <property type="entry name" value="SOG2"/>
    <property type="match status" value="1"/>
</dbReference>
<dbReference type="Proteomes" id="UP001209540">
    <property type="component" value="Unassembled WGS sequence"/>
</dbReference>
<evidence type="ECO:0000313" key="2">
    <source>
        <dbReference type="EMBL" id="KAI9259680.1"/>
    </source>
</evidence>
<name>A0AAD5PEM1_9FUNG</name>
<reference evidence="2" key="2">
    <citation type="submission" date="2023-02" db="EMBL/GenBank/DDBJ databases">
        <authorList>
            <consortium name="DOE Joint Genome Institute"/>
            <person name="Mondo S.J."/>
            <person name="Chang Y."/>
            <person name="Wang Y."/>
            <person name="Ahrendt S."/>
            <person name="Andreopoulos W."/>
            <person name="Barry K."/>
            <person name="Beard J."/>
            <person name="Benny G.L."/>
            <person name="Blankenship S."/>
            <person name="Bonito G."/>
            <person name="Cuomo C."/>
            <person name="Desiro A."/>
            <person name="Gervers K.A."/>
            <person name="Hundley H."/>
            <person name="Kuo A."/>
            <person name="LaButti K."/>
            <person name="Lang B.F."/>
            <person name="Lipzen A."/>
            <person name="O'Donnell K."/>
            <person name="Pangilinan J."/>
            <person name="Reynolds N."/>
            <person name="Sandor L."/>
            <person name="Smith M.W."/>
            <person name="Tsang A."/>
            <person name="Grigoriev I.V."/>
            <person name="Stajich J.E."/>
            <person name="Spatafora J.W."/>
        </authorList>
    </citation>
    <scope>NUCLEOTIDE SEQUENCE</scope>
    <source>
        <strain evidence="2">RSA 2281</strain>
    </source>
</reference>
<dbReference type="AlphaFoldDB" id="A0AAD5PEM1"/>
<feature type="non-terminal residue" evidence="2">
    <location>
        <position position="346"/>
    </location>
</feature>
<organism evidence="2 3">
    <name type="scientific">Phascolomyces articulosus</name>
    <dbReference type="NCBI Taxonomy" id="60185"/>
    <lineage>
        <taxon>Eukaryota</taxon>
        <taxon>Fungi</taxon>
        <taxon>Fungi incertae sedis</taxon>
        <taxon>Mucoromycota</taxon>
        <taxon>Mucoromycotina</taxon>
        <taxon>Mucoromycetes</taxon>
        <taxon>Mucorales</taxon>
        <taxon>Lichtheimiaceae</taxon>
        <taxon>Phascolomyces</taxon>
    </lineage>
</organism>
<sequence length="346" mass="38664">IKLTEACRSLLFAATSLHSAVRRCLTFDSLHTILSPIFIKSTTVTERFMNVLDQYDDNTNNNNEQQVVKLAITCIQTLKELCLLLRQNTAKLIQSMDVKYVRHLLVMVHTTAVDIKDIWELLLLSSSSSSPSSRQQQTLQQLQQKIPMRGRSHSDHTANNPPASAPVSIGSPTTIVSPSVDDRSQLYNHLKLAVSHSLHVTEVLKQSIDETLSTETSSVLAKKLRDLARQAQDAAERAVRLDKNLQVIITADDTTSRKGFWQDTNQYFKVMVSVMSSIRSISTEEDFNWPKAVKQGCGQVTRVTAEVAMLWNHCSVFVEDGFYLGKKDNTSTSSTPSPTTPSSRRN</sequence>
<feature type="compositionally biased region" description="Low complexity" evidence="1">
    <location>
        <begin position="128"/>
        <end position="144"/>
    </location>
</feature>
<feature type="non-terminal residue" evidence="2">
    <location>
        <position position="1"/>
    </location>
</feature>
<proteinExistence type="predicted"/>
<dbReference type="InterPro" id="IPR019487">
    <property type="entry name" value="RAM_signalling_pathway_SOG2"/>
</dbReference>
<evidence type="ECO:0000313" key="3">
    <source>
        <dbReference type="Proteomes" id="UP001209540"/>
    </source>
</evidence>